<keyword evidence="3" id="KW-0255">Endonuclease</keyword>
<dbReference type="RefSeq" id="WP_127689209.1">
    <property type="nucleotide sequence ID" value="NZ_RZUL01000001.1"/>
</dbReference>
<accession>A0A437JD49</accession>
<comment type="caution">
    <text evidence="3">The sequence shown here is derived from an EMBL/GenBank/DDBJ whole genome shotgun (WGS) entry which is preliminary data.</text>
</comment>
<dbReference type="Proteomes" id="UP000282977">
    <property type="component" value="Unassembled WGS sequence"/>
</dbReference>
<keyword evidence="4" id="KW-1185">Reference proteome</keyword>
<dbReference type="InterPro" id="IPR036691">
    <property type="entry name" value="Endo/exonu/phosph_ase_sf"/>
</dbReference>
<name>A0A437JD49_9SPHN</name>
<reference evidence="3 4" key="1">
    <citation type="submission" date="2019-01" db="EMBL/GenBank/DDBJ databases">
        <authorList>
            <person name="Chen W.-M."/>
        </authorList>
    </citation>
    <scope>NUCLEOTIDE SEQUENCE [LARGE SCALE GENOMIC DNA]</scope>
    <source>
        <strain evidence="3 4">TLA-22</strain>
    </source>
</reference>
<dbReference type="InterPro" id="IPR038772">
    <property type="entry name" value="Sph/SMPD2-like"/>
</dbReference>
<dbReference type="InterPro" id="IPR005135">
    <property type="entry name" value="Endo/exonuclease/phosphatase"/>
</dbReference>
<sequence length="363" mass="39714">MYKTMRAMLFAGLVCLVATGLNSSNLSDRDLAAQPPPPGTNPSLSIMTYNVMDLPWPLAFERDVAMRRIATRLRNLRTIGQQPHIVLLQEGFSRQAQQIAGMAGYRHMALGPDRTMRSAITPTAADDAFLAKARWDRGEAMGKHLDSGLIILSDYPITRVRRLAFPDFACAGFDCLANKGLMIADVQVPGEREPVAIVNVHLNARKAAGVSVGRSLAAYRRQAELTARFVADTVGRERMLMVGGDMNIGGNADRDRAFFESFARYGLDFVAETRGGAQLALDTAEVSPLSARDDLIHAAQRRKDWIFARGRAGAGLVVTGAYVPFGSEPDGRPLSDHFGYVVGYDRDPAQRMQLARVDIAGYR</sequence>
<feature type="chain" id="PRO_5019265693" evidence="1">
    <location>
        <begin position="24"/>
        <end position="363"/>
    </location>
</feature>
<dbReference type="GO" id="GO:0004519">
    <property type="term" value="F:endonuclease activity"/>
    <property type="evidence" value="ECO:0007669"/>
    <property type="project" value="UniProtKB-KW"/>
</dbReference>
<proteinExistence type="predicted"/>
<keyword evidence="3" id="KW-0378">Hydrolase</keyword>
<gene>
    <name evidence="3" type="ORF">ENE74_03425</name>
</gene>
<feature type="domain" description="Endonuclease/exonuclease/phosphatase" evidence="2">
    <location>
        <begin position="64"/>
        <end position="337"/>
    </location>
</feature>
<dbReference type="Gene3D" id="3.60.10.10">
    <property type="entry name" value="Endonuclease/exonuclease/phosphatase"/>
    <property type="match status" value="1"/>
</dbReference>
<dbReference type="PANTHER" id="PTHR16320">
    <property type="entry name" value="SPHINGOMYELINASE FAMILY MEMBER"/>
    <property type="match status" value="1"/>
</dbReference>
<dbReference type="OrthoDB" id="7181414at2"/>
<dbReference type="GO" id="GO:0004767">
    <property type="term" value="F:sphingomyelin phosphodiesterase activity"/>
    <property type="evidence" value="ECO:0007669"/>
    <property type="project" value="InterPro"/>
</dbReference>
<dbReference type="EMBL" id="RZUL01000001">
    <property type="protein sequence ID" value="RVT43670.1"/>
    <property type="molecule type" value="Genomic_DNA"/>
</dbReference>
<dbReference type="AlphaFoldDB" id="A0A437JD49"/>
<keyword evidence="1" id="KW-0732">Signal</keyword>
<evidence type="ECO:0000313" key="3">
    <source>
        <dbReference type="EMBL" id="RVT43670.1"/>
    </source>
</evidence>
<organism evidence="3 4">
    <name type="scientific">Sphingobium algorifonticola</name>
    <dbReference type="NCBI Taxonomy" id="2008318"/>
    <lineage>
        <taxon>Bacteria</taxon>
        <taxon>Pseudomonadati</taxon>
        <taxon>Pseudomonadota</taxon>
        <taxon>Alphaproteobacteria</taxon>
        <taxon>Sphingomonadales</taxon>
        <taxon>Sphingomonadaceae</taxon>
        <taxon>Sphingobium</taxon>
    </lineage>
</organism>
<evidence type="ECO:0000259" key="2">
    <source>
        <dbReference type="Pfam" id="PF03372"/>
    </source>
</evidence>
<evidence type="ECO:0000256" key="1">
    <source>
        <dbReference type="SAM" id="SignalP"/>
    </source>
</evidence>
<keyword evidence="3" id="KW-0540">Nuclease</keyword>
<dbReference type="PANTHER" id="PTHR16320:SF23">
    <property type="entry name" value="SPHINGOMYELINASE C 1"/>
    <property type="match status" value="1"/>
</dbReference>
<dbReference type="Pfam" id="PF03372">
    <property type="entry name" value="Exo_endo_phos"/>
    <property type="match status" value="1"/>
</dbReference>
<evidence type="ECO:0000313" key="4">
    <source>
        <dbReference type="Proteomes" id="UP000282977"/>
    </source>
</evidence>
<feature type="signal peptide" evidence="1">
    <location>
        <begin position="1"/>
        <end position="23"/>
    </location>
</feature>
<dbReference type="SUPFAM" id="SSF56219">
    <property type="entry name" value="DNase I-like"/>
    <property type="match status" value="1"/>
</dbReference>
<protein>
    <submittedName>
        <fullName evidence="3">Endonuclease</fullName>
    </submittedName>
</protein>